<proteinExistence type="predicted"/>
<gene>
    <name evidence="5" type="ORF">A0U93_14030</name>
</gene>
<evidence type="ECO:0000259" key="4">
    <source>
        <dbReference type="Pfam" id="PF00248"/>
    </source>
</evidence>
<evidence type="ECO:0000256" key="1">
    <source>
        <dbReference type="PIRSR" id="PIRSR000097-1"/>
    </source>
</evidence>
<dbReference type="Proteomes" id="UP000188604">
    <property type="component" value="Chromosome"/>
</dbReference>
<dbReference type="SUPFAM" id="SSF51430">
    <property type="entry name" value="NAD(P)-linked oxidoreductase"/>
    <property type="match status" value="1"/>
</dbReference>
<dbReference type="Pfam" id="PF00248">
    <property type="entry name" value="Aldo_ket_red"/>
    <property type="match status" value="1"/>
</dbReference>
<organism evidence="5 6">
    <name type="scientific">Neoasaia chiangmaiensis</name>
    <dbReference type="NCBI Taxonomy" id="320497"/>
    <lineage>
        <taxon>Bacteria</taxon>
        <taxon>Pseudomonadati</taxon>
        <taxon>Pseudomonadota</taxon>
        <taxon>Alphaproteobacteria</taxon>
        <taxon>Acetobacterales</taxon>
        <taxon>Acetobacteraceae</taxon>
        <taxon>Neoasaia</taxon>
    </lineage>
</organism>
<evidence type="ECO:0000256" key="3">
    <source>
        <dbReference type="PIRSR" id="PIRSR000097-3"/>
    </source>
</evidence>
<dbReference type="PRINTS" id="PR00069">
    <property type="entry name" value="ALDKETRDTASE"/>
</dbReference>
<evidence type="ECO:0000256" key="2">
    <source>
        <dbReference type="PIRSR" id="PIRSR000097-2"/>
    </source>
</evidence>
<reference evidence="5 6" key="1">
    <citation type="submission" date="2016-03" db="EMBL/GenBank/DDBJ databases">
        <title>Acetic acid bacteria sequencing.</title>
        <authorList>
            <person name="Brandt J."/>
            <person name="Jakob F."/>
            <person name="Vogel R.F."/>
        </authorList>
    </citation>
    <scope>NUCLEOTIDE SEQUENCE [LARGE SCALE GENOMIC DNA]</scope>
    <source>
        <strain evidence="5 6">NBRC 101099</strain>
    </source>
</reference>
<dbReference type="OrthoDB" id="9772407at2"/>
<dbReference type="PANTHER" id="PTHR43638:SF3">
    <property type="entry name" value="ALDEHYDE REDUCTASE"/>
    <property type="match status" value="1"/>
</dbReference>
<dbReference type="CDD" id="cd19138">
    <property type="entry name" value="AKR_YeaE"/>
    <property type="match status" value="1"/>
</dbReference>
<dbReference type="Gene3D" id="3.20.20.100">
    <property type="entry name" value="NADP-dependent oxidoreductase domain"/>
    <property type="match status" value="1"/>
</dbReference>
<name>A0A1U9KUN1_9PROT</name>
<dbReference type="PANTHER" id="PTHR43638">
    <property type="entry name" value="OXIDOREDUCTASE, ALDO/KETO REDUCTASE FAMILY PROTEIN"/>
    <property type="match status" value="1"/>
</dbReference>
<keyword evidence="6" id="KW-1185">Reference proteome</keyword>
<dbReference type="RefSeq" id="WP_077808561.1">
    <property type="nucleotide sequence ID" value="NZ_BJXS01000001.1"/>
</dbReference>
<dbReference type="InterPro" id="IPR036812">
    <property type="entry name" value="NAD(P)_OxRdtase_dom_sf"/>
</dbReference>
<evidence type="ECO:0000313" key="6">
    <source>
        <dbReference type="Proteomes" id="UP000188604"/>
    </source>
</evidence>
<dbReference type="KEGG" id="nch:A0U93_14030"/>
<evidence type="ECO:0000313" key="5">
    <source>
        <dbReference type="EMBL" id="AQS89558.1"/>
    </source>
</evidence>
<feature type="site" description="Lowers pKa of active site Tyr" evidence="3">
    <location>
        <position position="78"/>
    </location>
</feature>
<protein>
    <submittedName>
        <fullName evidence="5">Oxidoreductase</fullName>
    </submittedName>
</protein>
<dbReference type="AlphaFoldDB" id="A0A1U9KUN1"/>
<accession>A0A1U9KUN1</accession>
<sequence>MRTVTLKNGKTLPALGMGTWNIGDSQSRRGEEIASLQAGIEAGMTVIDTAEMYGSGRSESLVGEAIADLRDDVYLVSKVTPSNASYDGVQKHCRASLRRLGTDRLDLYLLHWRGGVPLSETVRGMEQLKDDGLILDWGVSNFDTDDMEELDGITDACTANQVLYNLEYRGTEFDLLNEDRERGVMTMAYSPLGQGGDLLSHPAMKDVAKGHETSAGPATTAQIALAWVLRQENVMAIPKAGSSKHLRENVLATEIELTPEDLATLDRAFAPPRRKTHLAMI</sequence>
<dbReference type="PIRSF" id="PIRSF000097">
    <property type="entry name" value="AKR"/>
    <property type="match status" value="1"/>
</dbReference>
<dbReference type="EMBL" id="CP014691">
    <property type="protein sequence ID" value="AQS89558.1"/>
    <property type="molecule type" value="Genomic_DNA"/>
</dbReference>
<feature type="domain" description="NADP-dependent oxidoreductase" evidence="4">
    <location>
        <begin position="15"/>
        <end position="267"/>
    </location>
</feature>
<dbReference type="STRING" id="320497.A0U93_14030"/>
<dbReference type="InterPro" id="IPR020471">
    <property type="entry name" value="AKR"/>
</dbReference>
<dbReference type="InterPro" id="IPR023210">
    <property type="entry name" value="NADP_OxRdtase_dom"/>
</dbReference>
<dbReference type="GO" id="GO:0016491">
    <property type="term" value="F:oxidoreductase activity"/>
    <property type="evidence" value="ECO:0007669"/>
    <property type="project" value="InterPro"/>
</dbReference>
<feature type="active site" description="Proton donor" evidence="1">
    <location>
        <position position="53"/>
    </location>
</feature>
<feature type="binding site" evidence="2">
    <location>
        <position position="111"/>
    </location>
    <ligand>
        <name>substrate</name>
    </ligand>
</feature>